<dbReference type="SUPFAM" id="SSF53850">
    <property type="entry name" value="Periplasmic binding protein-like II"/>
    <property type="match status" value="1"/>
</dbReference>
<keyword evidence="7" id="KW-1185">Reference proteome</keyword>
<evidence type="ECO:0000256" key="2">
    <source>
        <dbReference type="ARBA" id="ARBA00023015"/>
    </source>
</evidence>
<comment type="similarity">
    <text evidence="1">Belongs to the LysR transcriptional regulatory family.</text>
</comment>
<dbReference type="STRING" id="1513271.XM47_08400"/>
<dbReference type="Proteomes" id="UP000037600">
    <property type="component" value="Unassembled WGS sequence"/>
</dbReference>
<proteinExistence type="inferred from homology"/>
<dbReference type="EMBL" id="LAZL01000010">
    <property type="protein sequence ID" value="KMT65702.1"/>
    <property type="molecule type" value="Genomic_DNA"/>
</dbReference>
<evidence type="ECO:0000256" key="1">
    <source>
        <dbReference type="ARBA" id="ARBA00009437"/>
    </source>
</evidence>
<accession>A0A0J8GSJ0</accession>
<keyword evidence="2" id="KW-0805">Transcription regulation</keyword>
<dbReference type="PRINTS" id="PR00039">
    <property type="entry name" value="HTHLYSR"/>
</dbReference>
<dbReference type="AlphaFoldDB" id="A0A0J8GSJ0"/>
<evidence type="ECO:0000256" key="4">
    <source>
        <dbReference type="ARBA" id="ARBA00023163"/>
    </source>
</evidence>
<dbReference type="InterPro" id="IPR036388">
    <property type="entry name" value="WH-like_DNA-bd_sf"/>
</dbReference>
<evidence type="ECO:0000313" key="7">
    <source>
        <dbReference type="Proteomes" id="UP000037600"/>
    </source>
</evidence>
<reference evidence="6 7" key="1">
    <citation type="submission" date="2015-04" db="EMBL/GenBank/DDBJ databases">
        <title>Draft Genome Sequence of the Novel Agar-Digesting Marine Bacterium Q1.</title>
        <authorList>
            <person name="Li Y."/>
            <person name="Li D."/>
            <person name="Chen G."/>
            <person name="Du Z."/>
        </authorList>
    </citation>
    <scope>NUCLEOTIDE SEQUENCE [LARGE SCALE GENOMIC DNA]</scope>
    <source>
        <strain evidence="6 7">Q1</strain>
    </source>
</reference>
<feature type="domain" description="HTH lysR-type" evidence="5">
    <location>
        <begin position="1"/>
        <end position="58"/>
    </location>
</feature>
<dbReference type="PANTHER" id="PTHR30126">
    <property type="entry name" value="HTH-TYPE TRANSCRIPTIONAL REGULATOR"/>
    <property type="match status" value="1"/>
</dbReference>
<dbReference type="Pfam" id="PF03466">
    <property type="entry name" value="LysR_substrate"/>
    <property type="match status" value="1"/>
</dbReference>
<dbReference type="Pfam" id="PF00126">
    <property type="entry name" value="HTH_1"/>
    <property type="match status" value="1"/>
</dbReference>
<evidence type="ECO:0000313" key="6">
    <source>
        <dbReference type="EMBL" id="KMT65702.1"/>
    </source>
</evidence>
<dbReference type="CDD" id="cd08430">
    <property type="entry name" value="PBP2_IlvY"/>
    <property type="match status" value="1"/>
</dbReference>
<protein>
    <submittedName>
        <fullName evidence="6">Transcriptional regulator</fullName>
    </submittedName>
</protein>
<sequence>MELKTLKYFVHLAESLHFAKTAEAMHLSAPTLSRMIKKLEEEAGCILFERDNRSVVLSESGLKFLAFARQTLDNWQAFKTQTQIDSKMLKGQLKVFCSVTASYSHIPPILNRLSKKHPNVDILLETGAASLAIKKIEQGSVDIAISAKPEQLPTNIAFKQIDLIHVSLIAPVMPCDVNDKLAEPQPSWQNIPFIIADAGLTKTRSEKWFRSHHIKPNIYARVAGHEAIVSMVALGCGVGLAPDIVIENSPVRDKVRTLDAGKDIESFQLGVCCLQKQLTDPLVSAFWQETALSI</sequence>
<dbReference type="PATRIC" id="fig|1513271.3.peg.1712"/>
<dbReference type="FunFam" id="1.10.10.10:FF:000001">
    <property type="entry name" value="LysR family transcriptional regulator"/>
    <property type="match status" value="1"/>
</dbReference>
<keyword evidence="4" id="KW-0804">Transcription</keyword>
<name>A0A0J8GSJ0_9ALTE</name>
<dbReference type="Gene3D" id="3.40.190.10">
    <property type="entry name" value="Periplasmic binding protein-like II"/>
    <property type="match status" value="2"/>
</dbReference>
<dbReference type="InterPro" id="IPR000847">
    <property type="entry name" value="LysR_HTH_N"/>
</dbReference>
<dbReference type="GO" id="GO:0003700">
    <property type="term" value="F:DNA-binding transcription factor activity"/>
    <property type="evidence" value="ECO:0007669"/>
    <property type="project" value="InterPro"/>
</dbReference>
<dbReference type="RefSeq" id="WP_048691572.1">
    <property type="nucleotide sequence ID" value="NZ_KQ130487.1"/>
</dbReference>
<dbReference type="GO" id="GO:0000976">
    <property type="term" value="F:transcription cis-regulatory region binding"/>
    <property type="evidence" value="ECO:0007669"/>
    <property type="project" value="TreeGrafter"/>
</dbReference>
<dbReference type="PANTHER" id="PTHR30126:SF81">
    <property type="entry name" value="HTH-TYPE TRANSCRIPTIONAL REGULATOR ILVY"/>
    <property type="match status" value="1"/>
</dbReference>
<dbReference type="NCBIfam" id="NF008722">
    <property type="entry name" value="PRK11716.1"/>
    <property type="match status" value="1"/>
</dbReference>
<organism evidence="6 7">
    <name type="scientific">Catenovulum maritimum</name>
    <dbReference type="NCBI Taxonomy" id="1513271"/>
    <lineage>
        <taxon>Bacteria</taxon>
        <taxon>Pseudomonadati</taxon>
        <taxon>Pseudomonadota</taxon>
        <taxon>Gammaproteobacteria</taxon>
        <taxon>Alteromonadales</taxon>
        <taxon>Alteromonadaceae</taxon>
        <taxon>Catenovulum</taxon>
    </lineage>
</organism>
<dbReference type="InterPro" id="IPR036390">
    <property type="entry name" value="WH_DNA-bd_sf"/>
</dbReference>
<dbReference type="Gene3D" id="1.10.10.10">
    <property type="entry name" value="Winged helix-like DNA-binding domain superfamily/Winged helix DNA-binding domain"/>
    <property type="match status" value="1"/>
</dbReference>
<comment type="caution">
    <text evidence="6">The sequence shown here is derived from an EMBL/GenBank/DDBJ whole genome shotgun (WGS) entry which is preliminary data.</text>
</comment>
<gene>
    <name evidence="6" type="ORF">XM47_08400</name>
</gene>
<dbReference type="InterPro" id="IPR005119">
    <property type="entry name" value="LysR_subst-bd"/>
</dbReference>
<dbReference type="OrthoDB" id="9803735at2"/>
<evidence type="ECO:0000256" key="3">
    <source>
        <dbReference type="ARBA" id="ARBA00023125"/>
    </source>
</evidence>
<keyword evidence="3" id="KW-0238">DNA-binding</keyword>
<dbReference type="InterPro" id="IPR037404">
    <property type="entry name" value="IlvY_PBP2"/>
</dbReference>
<dbReference type="PROSITE" id="PS50931">
    <property type="entry name" value="HTH_LYSR"/>
    <property type="match status" value="1"/>
</dbReference>
<evidence type="ECO:0000259" key="5">
    <source>
        <dbReference type="PROSITE" id="PS50931"/>
    </source>
</evidence>
<dbReference type="SUPFAM" id="SSF46785">
    <property type="entry name" value="Winged helix' DNA-binding domain"/>
    <property type="match status" value="1"/>
</dbReference>